<comment type="caution">
    <text evidence="2">The sequence shown here is derived from an EMBL/GenBank/DDBJ whole genome shotgun (WGS) entry which is preliminary data.</text>
</comment>
<dbReference type="AlphaFoldDB" id="A0A270BWK3"/>
<protein>
    <recommendedName>
        <fullName evidence="1">FAS1 domain-containing protein</fullName>
    </recommendedName>
</protein>
<dbReference type="SUPFAM" id="SSF82153">
    <property type="entry name" value="FAS1 domain"/>
    <property type="match status" value="1"/>
</dbReference>
<keyword evidence="3" id="KW-1185">Reference proteome</keyword>
<sequence>MDNARGRLLNWPDHAVPSDPYLLFHAMTGQEAPLYSPHPDTIPAKKWRMLVGRPLLLATMVVVSGCAQSPARQDTYLTPASTCAAMMPTVSGTRTYTTGRNRGTAVNTDQTSTPIDSAVAYSNPQTPAFCDRPLSDTLRSSIELADYTHLLDTTGLLPSLQQAGPFTVFALPNNALETYNRQTGGQLLNPANAAQVRTLLSYTIVPGKWPHKALRAAIQAAPAHRLSLPTLNGAPLAVWADPQSEQIMVGATNGLNSQLWVMGIPQSNGVLYFTRGLLLPPTTAAASVP</sequence>
<organism evidence="2 3">
    <name type="scientific">Acetobacter syzygii</name>
    <dbReference type="NCBI Taxonomy" id="146476"/>
    <lineage>
        <taxon>Bacteria</taxon>
        <taxon>Pseudomonadati</taxon>
        <taxon>Pseudomonadota</taxon>
        <taxon>Alphaproteobacteria</taxon>
        <taxon>Acetobacterales</taxon>
        <taxon>Acetobacteraceae</taxon>
        <taxon>Acetobacter</taxon>
    </lineage>
</organism>
<evidence type="ECO:0000313" key="2">
    <source>
        <dbReference type="EMBL" id="PAL29234.1"/>
    </source>
</evidence>
<dbReference type="Proteomes" id="UP000216033">
    <property type="component" value="Unassembled WGS sequence"/>
</dbReference>
<evidence type="ECO:0000259" key="1">
    <source>
        <dbReference type="PROSITE" id="PS50213"/>
    </source>
</evidence>
<dbReference type="STRING" id="1231343.Absy_019_061"/>
<gene>
    <name evidence="2" type="ORF">B9K05_00790</name>
</gene>
<proteinExistence type="predicted"/>
<evidence type="ECO:0000313" key="3">
    <source>
        <dbReference type="Proteomes" id="UP000216033"/>
    </source>
</evidence>
<name>A0A270BWK3_9PROT</name>
<dbReference type="Gene3D" id="2.30.180.10">
    <property type="entry name" value="FAS1 domain"/>
    <property type="match status" value="1"/>
</dbReference>
<reference evidence="2 3" key="1">
    <citation type="submission" date="2017-04" db="EMBL/GenBank/DDBJ databases">
        <title>Kefir bacterial isolates.</title>
        <authorList>
            <person name="Kim Y."/>
            <person name="Blasche S."/>
            <person name="Patil K.R."/>
        </authorList>
    </citation>
    <scope>NUCLEOTIDE SEQUENCE [LARGE SCALE GENOMIC DNA]</scope>
    <source>
        <strain evidence="2 3">KR-2</strain>
    </source>
</reference>
<dbReference type="Pfam" id="PF02469">
    <property type="entry name" value="Fasciclin"/>
    <property type="match status" value="1"/>
</dbReference>
<dbReference type="InterPro" id="IPR000782">
    <property type="entry name" value="FAS1_domain"/>
</dbReference>
<dbReference type="InterPro" id="IPR036378">
    <property type="entry name" value="FAS1_dom_sf"/>
</dbReference>
<dbReference type="PROSITE" id="PS50213">
    <property type="entry name" value="FAS1"/>
    <property type="match status" value="1"/>
</dbReference>
<feature type="domain" description="FAS1" evidence="1">
    <location>
        <begin position="131"/>
        <end position="278"/>
    </location>
</feature>
<dbReference type="RefSeq" id="WP_095351139.1">
    <property type="nucleotide sequence ID" value="NZ_NDFO01000003.1"/>
</dbReference>
<accession>A0A270BWK3</accession>
<dbReference type="EMBL" id="NDFP01000001">
    <property type="protein sequence ID" value="PAL29234.1"/>
    <property type="molecule type" value="Genomic_DNA"/>
</dbReference>